<reference evidence="2" key="1">
    <citation type="journal article" date="2021" name="Nat. Commun.">
        <title>Genetic determinants of endophytism in the Arabidopsis root mycobiome.</title>
        <authorList>
            <person name="Mesny F."/>
            <person name="Miyauchi S."/>
            <person name="Thiergart T."/>
            <person name="Pickel B."/>
            <person name="Atanasova L."/>
            <person name="Karlsson M."/>
            <person name="Huettel B."/>
            <person name="Barry K.W."/>
            <person name="Haridas S."/>
            <person name="Chen C."/>
            <person name="Bauer D."/>
            <person name="Andreopoulos W."/>
            <person name="Pangilinan J."/>
            <person name="LaButti K."/>
            <person name="Riley R."/>
            <person name="Lipzen A."/>
            <person name="Clum A."/>
            <person name="Drula E."/>
            <person name="Henrissat B."/>
            <person name="Kohler A."/>
            <person name="Grigoriev I.V."/>
            <person name="Martin F.M."/>
            <person name="Hacquard S."/>
        </authorList>
    </citation>
    <scope>NUCLEOTIDE SEQUENCE</scope>
    <source>
        <strain evidence="2">MPI-CAGE-CH-0235</strain>
    </source>
</reference>
<name>A0A8K0SHM9_9HYPO</name>
<evidence type="ECO:0000313" key="3">
    <source>
        <dbReference type="Proteomes" id="UP000813444"/>
    </source>
</evidence>
<protein>
    <submittedName>
        <fullName evidence="2">Uncharacterized protein</fullName>
    </submittedName>
</protein>
<feature type="compositionally biased region" description="Low complexity" evidence="1">
    <location>
        <begin position="301"/>
        <end position="324"/>
    </location>
</feature>
<evidence type="ECO:0000313" key="2">
    <source>
        <dbReference type="EMBL" id="KAH7308447.1"/>
    </source>
</evidence>
<feature type="region of interest" description="Disordered" evidence="1">
    <location>
        <begin position="232"/>
        <end position="350"/>
    </location>
</feature>
<sequence length="350" mass="38772">MCIGTISCQVIYPHHHVWHLRTNRQHRDLSKPEPLPYQAVVENPIPDLFKFNENDVAWFYRACCIFLAEDMPDAAVPRMRDMPSTFFLHFVLDAMRNPIHPHVVALLGGLIGGSMCEGNRRVEAHKNSATLNLSYRFYRTLLRTILHLPGEPRRRDTQTYMRTLRGTISNWDVHVYDDMIDEDKWHLMKFVGDMYDYHLYDIGSLIKASPGPSPTEHTDREATPYMALLPHTRPDPRIIPQPPIQPGTTAGPSTPPIFQFQAAPQAPGAAPFIGPPRPPYMARGGRLKGKDRKIAKGKGKAVAPAAAPPAAASPAASSPDSSVVFTPESSTAADSPGSDLIVFTPESSSP</sequence>
<gene>
    <name evidence="2" type="ORF">B0I35DRAFT_413103</name>
</gene>
<dbReference type="AlphaFoldDB" id="A0A8K0SHM9"/>
<organism evidence="2 3">
    <name type="scientific">Stachybotrys elegans</name>
    <dbReference type="NCBI Taxonomy" id="80388"/>
    <lineage>
        <taxon>Eukaryota</taxon>
        <taxon>Fungi</taxon>
        <taxon>Dikarya</taxon>
        <taxon>Ascomycota</taxon>
        <taxon>Pezizomycotina</taxon>
        <taxon>Sordariomycetes</taxon>
        <taxon>Hypocreomycetidae</taxon>
        <taxon>Hypocreales</taxon>
        <taxon>Stachybotryaceae</taxon>
        <taxon>Stachybotrys</taxon>
    </lineage>
</organism>
<accession>A0A8K0SHM9</accession>
<dbReference type="EMBL" id="JAGPNK010000015">
    <property type="protein sequence ID" value="KAH7308447.1"/>
    <property type="molecule type" value="Genomic_DNA"/>
</dbReference>
<proteinExistence type="predicted"/>
<evidence type="ECO:0000256" key="1">
    <source>
        <dbReference type="SAM" id="MobiDB-lite"/>
    </source>
</evidence>
<keyword evidence="3" id="KW-1185">Reference proteome</keyword>
<dbReference type="Proteomes" id="UP000813444">
    <property type="component" value="Unassembled WGS sequence"/>
</dbReference>
<comment type="caution">
    <text evidence="2">The sequence shown here is derived from an EMBL/GenBank/DDBJ whole genome shotgun (WGS) entry which is preliminary data.</text>
</comment>
<feature type="compositionally biased region" description="Low complexity" evidence="1">
    <location>
        <begin position="256"/>
        <end position="272"/>
    </location>
</feature>
<feature type="compositionally biased region" description="Basic residues" evidence="1">
    <location>
        <begin position="285"/>
        <end position="299"/>
    </location>
</feature>